<organism evidence="1 2">
    <name type="scientific">Paludisphaera mucosa</name>
    <dbReference type="NCBI Taxonomy" id="3030827"/>
    <lineage>
        <taxon>Bacteria</taxon>
        <taxon>Pseudomonadati</taxon>
        <taxon>Planctomycetota</taxon>
        <taxon>Planctomycetia</taxon>
        <taxon>Isosphaerales</taxon>
        <taxon>Isosphaeraceae</taxon>
        <taxon>Paludisphaera</taxon>
    </lineage>
</organism>
<gene>
    <name evidence="1" type="ORF">PZE19_27295</name>
</gene>
<sequence length="168" mass="18826">MGALSAFEALLPDHQRVFGDDHSDTLNIRSNIATWKGLTGNKWGALAAFEALLRDQTRVLGSDHPYVFRTRSNIAYWRGRTGNPLGALTAYEALLPDREQAQGRDHPDTLAMLASMGDVSIQVGCRAEGCRRFREALARARRRFGPDHDLTRRFEQMIDEHGCEKTDG</sequence>
<dbReference type="Proteomes" id="UP001216907">
    <property type="component" value="Unassembled WGS sequence"/>
</dbReference>
<dbReference type="EMBL" id="JARRAG010000002">
    <property type="protein sequence ID" value="MDG3007486.1"/>
    <property type="molecule type" value="Genomic_DNA"/>
</dbReference>
<dbReference type="PANTHER" id="PTHR46082:SF6">
    <property type="entry name" value="AAA+ ATPASE DOMAIN-CONTAINING PROTEIN-RELATED"/>
    <property type="match status" value="1"/>
</dbReference>
<proteinExistence type="predicted"/>
<dbReference type="PANTHER" id="PTHR46082">
    <property type="entry name" value="ATP/GTP-BINDING PROTEIN-RELATED"/>
    <property type="match status" value="1"/>
</dbReference>
<reference evidence="1 2" key="1">
    <citation type="submission" date="2023-03" db="EMBL/GenBank/DDBJ databases">
        <title>Paludisphaera mucosa sp. nov. a novel planctomycete from northern fen.</title>
        <authorList>
            <person name="Ivanova A."/>
        </authorList>
    </citation>
    <scope>NUCLEOTIDE SEQUENCE [LARGE SCALE GENOMIC DNA]</scope>
    <source>
        <strain evidence="1 2">Pla2</strain>
    </source>
</reference>
<accession>A0ABT6FIS5</accession>
<dbReference type="InterPro" id="IPR053137">
    <property type="entry name" value="NLR-like"/>
</dbReference>
<dbReference type="Gene3D" id="1.25.40.10">
    <property type="entry name" value="Tetratricopeptide repeat domain"/>
    <property type="match status" value="1"/>
</dbReference>
<dbReference type="SUPFAM" id="SSF48452">
    <property type="entry name" value="TPR-like"/>
    <property type="match status" value="1"/>
</dbReference>
<evidence type="ECO:0000313" key="2">
    <source>
        <dbReference type="Proteomes" id="UP001216907"/>
    </source>
</evidence>
<evidence type="ECO:0000313" key="1">
    <source>
        <dbReference type="EMBL" id="MDG3007486.1"/>
    </source>
</evidence>
<protein>
    <submittedName>
        <fullName evidence="1">Tetratricopeptide repeat protein</fullName>
    </submittedName>
</protein>
<keyword evidence="2" id="KW-1185">Reference proteome</keyword>
<name>A0ABT6FIS5_9BACT</name>
<dbReference type="InterPro" id="IPR011990">
    <property type="entry name" value="TPR-like_helical_dom_sf"/>
</dbReference>
<dbReference type="Pfam" id="PF13374">
    <property type="entry name" value="TPR_10"/>
    <property type="match status" value="1"/>
</dbReference>
<comment type="caution">
    <text evidence="1">The sequence shown here is derived from an EMBL/GenBank/DDBJ whole genome shotgun (WGS) entry which is preliminary data.</text>
</comment>